<name>A0A5E4AQC1_MARMO</name>
<evidence type="ECO:0000313" key="1">
    <source>
        <dbReference type="EMBL" id="VTJ58966.1"/>
    </source>
</evidence>
<dbReference type="AlphaFoldDB" id="A0A5E4AQC1"/>
<proteinExistence type="predicted"/>
<evidence type="ECO:0000313" key="2">
    <source>
        <dbReference type="Proteomes" id="UP000335636"/>
    </source>
</evidence>
<accession>A0A5E4AQC1</accession>
<keyword evidence="2" id="KW-1185">Reference proteome</keyword>
<protein>
    <submittedName>
        <fullName evidence="1">Uncharacterized protein</fullName>
    </submittedName>
</protein>
<feature type="non-terminal residue" evidence="1">
    <location>
        <position position="54"/>
    </location>
</feature>
<dbReference type="EMBL" id="CABDUW010000113">
    <property type="protein sequence ID" value="VTJ58966.1"/>
    <property type="molecule type" value="Genomic_DNA"/>
</dbReference>
<organism evidence="1 2">
    <name type="scientific">Marmota monax</name>
    <name type="common">Woodchuck</name>
    <dbReference type="NCBI Taxonomy" id="9995"/>
    <lineage>
        <taxon>Eukaryota</taxon>
        <taxon>Metazoa</taxon>
        <taxon>Chordata</taxon>
        <taxon>Craniata</taxon>
        <taxon>Vertebrata</taxon>
        <taxon>Euteleostomi</taxon>
        <taxon>Mammalia</taxon>
        <taxon>Eutheria</taxon>
        <taxon>Euarchontoglires</taxon>
        <taxon>Glires</taxon>
        <taxon>Rodentia</taxon>
        <taxon>Sciuromorpha</taxon>
        <taxon>Sciuridae</taxon>
        <taxon>Xerinae</taxon>
        <taxon>Marmotini</taxon>
        <taxon>Marmota</taxon>
    </lineage>
</organism>
<comment type="caution">
    <text evidence="1">The sequence shown here is derived from an EMBL/GenBank/DDBJ whole genome shotgun (WGS) entry which is preliminary data.</text>
</comment>
<gene>
    <name evidence="1" type="ORF">MONAX_5E006657</name>
</gene>
<sequence>FLSAVLQDYGRAQGISMDGLTFTHHVISDTSDIKDEELSIIIQKKLNTVRRAFK</sequence>
<feature type="non-terminal residue" evidence="1">
    <location>
        <position position="1"/>
    </location>
</feature>
<reference evidence="1" key="1">
    <citation type="submission" date="2019-04" db="EMBL/GenBank/DDBJ databases">
        <authorList>
            <person name="Alioto T."/>
            <person name="Alioto T."/>
        </authorList>
    </citation>
    <scope>NUCLEOTIDE SEQUENCE [LARGE SCALE GENOMIC DNA]</scope>
</reference>
<dbReference type="Proteomes" id="UP000335636">
    <property type="component" value="Unassembled WGS sequence"/>
</dbReference>